<feature type="domain" description="Core-binding (CB)" evidence="5">
    <location>
        <begin position="70"/>
        <end position="151"/>
    </location>
</feature>
<dbReference type="Pfam" id="PF00589">
    <property type="entry name" value="Phage_integrase"/>
    <property type="match status" value="1"/>
</dbReference>
<dbReference type="InterPro" id="IPR002104">
    <property type="entry name" value="Integrase_catalytic"/>
</dbReference>
<organism evidence="6 7">
    <name type="scientific">Terrabacter carboxydivorans</name>
    <dbReference type="NCBI Taxonomy" id="619730"/>
    <lineage>
        <taxon>Bacteria</taxon>
        <taxon>Bacillati</taxon>
        <taxon>Actinomycetota</taxon>
        <taxon>Actinomycetes</taxon>
        <taxon>Micrococcales</taxon>
        <taxon>Intrasporangiaceae</taxon>
        <taxon>Terrabacter</taxon>
    </lineage>
</organism>
<dbReference type="PANTHER" id="PTHR30349">
    <property type="entry name" value="PHAGE INTEGRASE-RELATED"/>
    <property type="match status" value="1"/>
</dbReference>
<dbReference type="CDD" id="cd01189">
    <property type="entry name" value="INT_ICEBs1_C_like"/>
    <property type="match status" value="1"/>
</dbReference>
<dbReference type="PANTHER" id="PTHR30349:SF91">
    <property type="entry name" value="INTA PROTEIN"/>
    <property type="match status" value="1"/>
</dbReference>
<dbReference type="PROSITE" id="PS51900">
    <property type="entry name" value="CB"/>
    <property type="match status" value="1"/>
</dbReference>
<dbReference type="InterPro" id="IPR050090">
    <property type="entry name" value="Tyrosine_recombinase_XerCD"/>
</dbReference>
<keyword evidence="1 3" id="KW-0238">DNA-binding</keyword>
<accession>A0ABP5Z4K2</accession>
<evidence type="ECO:0000313" key="7">
    <source>
        <dbReference type="Proteomes" id="UP001500730"/>
    </source>
</evidence>
<dbReference type="PROSITE" id="PS51898">
    <property type="entry name" value="TYR_RECOMBINASE"/>
    <property type="match status" value="1"/>
</dbReference>
<protein>
    <submittedName>
        <fullName evidence="6">Site-specific integrase</fullName>
    </submittedName>
</protein>
<dbReference type="InterPro" id="IPR010998">
    <property type="entry name" value="Integrase_recombinase_N"/>
</dbReference>
<evidence type="ECO:0000256" key="3">
    <source>
        <dbReference type="PROSITE-ProRule" id="PRU01248"/>
    </source>
</evidence>
<dbReference type="InterPro" id="IPR044068">
    <property type="entry name" value="CB"/>
</dbReference>
<evidence type="ECO:0000313" key="6">
    <source>
        <dbReference type="EMBL" id="GAA2492300.1"/>
    </source>
</evidence>
<dbReference type="EMBL" id="BAAARE010000014">
    <property type="protein sequence ID" value="GAA2492300.1"/>
    <property type="molecule type" value="Genomic_DNA"/>
</dbReference>
<name>A0ABP5Z4K2_9MICO</name>
<dbReference type="Gene3D" id="1.10.150.130">
    <property type="match status" value="1"/>
</dbReference>
<comment type="caution">
    <text evidence="6">The sequence shown here is derived from an EMBL/GenBank/DDBJ whole genome shotgun (WGS) entry which is preliminary data.</text>
</comment>
<dbReference type="Gene3D" id="1.10.443.10">
    <property type="entry name" value="Intergrase catalytic core"/>
    <property type="match status" value="1"/>
</dbReference>
<sequence>MPTRRSRGEGGLHFSESRQRWVATAHVGFKPDGKRIVKRASGVTKTEAKTRLREILRDMDDGLGVQGHQFTVEDALRDWLAYGLSGRDPKTVEASRILSERRIIPGLGRRRLRELTADDVDVWLAKEAQTASTSTLSKLLSILRRSIDRQMARDRVKRNVVLLCQVPSGRPGRASKALTLEQAKALLSAAESTEMNAYISVSLLTGARTEELRALTWAHVDLDGSPSQTPPVPPTLQLWRSVRAHGDTKTKLSRRTLRLPSRCVEALRSHKLAQLHQREAAGDSWTDRDLVFCTRTGGALDPANVRRAFRAVAQRAGLEAADWTPRELRHSFVSLLSDAGVSIEEIARLVGHRGTVVTEAVYRKQLRPVITEGAEAMDRIFGPEP</sequence>
<keyword evidence="7" id="KW-1185">Reference proteome</keyword>
<evidence type="ECO:0000259" key="5">
    <source>
        <dbReference type="PROSITE" id="PS51900"/>
    </source>
</evidence>
<gene>
    <name evidence="6" type="ORF">GCM10009858_32930</name>
</gene>
<evidence type="ECO:0000259" key="4">
    <source>
        <dbReference type="PROSITE" id="PS51898"/>
    </source>
</evidence>
<evidence type="ECO:0000256" key="2">
    <source>
        <dbReference type="ARBA" id="ARBA00023172"/>
    </source>
</evidence>
<proteinExistence type="predicted"/>
<dbReference type="InterPro" id="IPR013762">
    <property type="entry name" value="Integrase-like_cat_sf"/>
</dbReference>
<dbReference type="Proteomes" id="UP001500730">
    <property type="component" value="Unassembled WGS sequence"/>
</dbReference>
<dbReference type="SUPFAM" id="SSF56349">
    <property type="entry name" value="DNA breaking-rejoining enzymes"/>
    <property type="match status" value="1"/>
</dbReference>
<feature type="domain" description="Tyr recombinase" evidence="4">
    <location>
        <begin position="173"/>
        <end position="378"/>
    </location>
</feature>
<dbReference type="RefSeq" id="WP_344256098.1">
    <property type="nucleotide sequence ID" value="NZ_BAAARE010000014.1"/>
</dbReference>
<keyword evidence="2" id="KW-0233">DNA recombination</keyword>
<reference evidence="7" key="1">
    <citation type="journal article" date="2019" name="Int. J. Syst. Evol. Microbiol.">
        <title>The Global Catalogue of Microorganisms (GCM) 10K type strain sequencing project: providing services to taxonomists for standard genome sequencing and annotation.</title>
        <authorList>
            <consortium name="The Broad Institute Genomics Platform"/>
            <consortium name="The Broad Institute Genome Sequencing Center for Infectious Disease"/>
            <person name="Wu L."/>
            <person name="Ma J."/>
        </authorList>
    </citation>
    <scope>NUCLEOTIDE SEQUENCE [LARGE SCALE GENOMIC DNA]</scope>
    <source>
        <strain evidence="7">JCM 16259</strain>
    </source>
</reference>
<evidence type="ECO:0000256" key="1">
    <source>
        <dbReference type="ARBA" id="ARBA00023125"/>
    </source>
</evidence>
<dbReference type="InterPro" id="IPR011010">
    <property type="entry name" value="DNA_brk_join_enz"/>
</dbReference>